<reference evidence="2 4" key="1">
    <citation type="journal article" date="2014" name="BMC Genomics">
        <title>Genome sequence of Anopheles sinensis provides insight into genetics basis of mosquito competence for malaria parasites.</title>
        <authorList>
            <person name="Zhou D."/>
            <person name="Zhang D."/>
            <person name="Ding G."/>
            <person name="Shi L."/>
            <person name="Hou Q."/>
            <person name="Ye Y."/>
            <person name="Xu Y."/>
            <person name="Zhou H."/>
            <person name="Xiong C."/>
            <person name="Li S."/>
            <person name="Yu J."/>
            <person name="Hong S."/>
            <person name="Yu X."/>
            <person name="Zou P."/>
            <person name="Chen C."/>
            <person name="Chang X."/>
            <person name="Wang W."/>
            <person name="Lv Y."/>
            <person name="Sun Y."/>
            <person name="Ma L."/>
            <person name="Shen B."/>
            <person name="Zhu C."/>
        </authorList>
    </citation>
    <scope>NUCLEOTIDE SEQUENCE [LARGE SCALE GENOMIC DNA]</scope>
</reference>
<dbReference type="OrthoDB" id="7761609at2759"/>
<accession>A0A084WEB3</accession>
<organism evidence="2">
    <name type="scientific">Anopheles sinensis</name>
    <name type="common">Mosquito</name>
    <dbReference type="NCBI Taxonomy" id="74873"/>
    <lineage>
        <taxon>Eukaryota</taxon>
        <taxon>Metazoa</taxon>
        <taxon>Ecdysozoa</taxon>
        <taxon>Arthropoda</taxon>
        <taxon>Hexapoda</taxon>
        <taxon>Insecta</taxon>
        <taxon>Pterygota</taxon>
        <taxon>Neoptera</taxon>
        <taxon>Endopterygota</taxon>
        <taxon>Diptera</taxon>
        <taxon>Nematocera</taxon>
        <taxon>Culicoidea</taxon>
        <taxon>Culicidae</taxon>
        <taxon>Anophelinae</taxon>
        <taxon>Anopheles</taxon>
    </lineage>
</organism>
<dbReference type="EnsemblMetazoa" id="ASIC016869-RA">
    <property type="protein sequence ID" value="ASIC016869-PA"/>
    <property type="gene ID" value="ASIC016869"/>
</dbReference>
<evidence type="ECO:0000256" key="1">
    <source>
        <dbReference type="SAM" id="MobiDB-lite"/>
    </source>
</evidence>
<dbReference type="EMBL" id="KE525341">
    <property type="protein sequence ID" value="KFB48557.1"/>
    <property type="molecule type" value="Genomic_DNA"/>
</dbReference>
<sequence>MAEEEHIEAPQAVAHRIIHYFYESKAIGRDAWNLSFWEEFSLKNRDIGMDAKALRAFFFTDIMHCADHLDGVPYEVLQCINPLFNRIRADVLEDHDIVEGTDYVFDREGIPSTSAPTGAISLLPVQLKTTESGSIPSKTKQCDKTPTVEQILRHVSDGLSELLWTKEEKSSRPKLTTAVCLQRTRLLQQNHIPLVKFVEPGMSCYERYRQMGLVDPLENESNHSGEYQQRFQTPQGMSTPLGTQVGGDASGSTKGSAVGHSSRDEMQASCNYRLPNIAPNYNAVLKYVRSKPRKFKK</sequence>
<dbReference type="EMBL" id="ATLV01023198">
    <property type="status" value="NOT_ANNOTATED_CDS"/>
    <property type="molecule type" value="Genomic_DNA"/>
</dbReference>
<proteinExistence type="predicted"/>
<dbReference type="VEuPathDB" id="VectorBase:ASIS013727"/>
<evidence type="ECO:0000313" key="4">
    <source>
        <dbReference type="Proteomes" id="UP000030765"/>
    </source>
</evidence>
<dbReference type="AlphaFoldDB" id="A0A084WEB3"/>
<gene>
    <name evidence="2" type="ORF">ZHAS_00016869</name>
</gene>
<dbReference type="OMA" id="RIIHYFY"/>
<dbReference type="VEuPathDB" id="VectorBase:ASIC016869"/>
<protein>
    <submittedName>
        <fullName evidence="2">AGAP005862-PA-like protein</fullName>
    </submittedName>
</protein>
<feature type="region of interest" description="Disordered" evidence="1">
    <location>
        <begin position="232"/>
        <end position="264"/>
    </location>
</feature>
<name>A0A084WEB3_ANOSI</name>
<reference evidence="3" key="2">
    <citation type="submission" date="2020-05" db="UniProtKB">
        <authorList>
            <consortium name="EnsemblMetazoa"/>
        </authorList>
    </citation>
    <scope>IDENTIFICATION</scope>
</reference>
<keyword evidence="4" id="KW-1185">Reference proteome</keyword>
<evidence type="ECO:0000313" key="3">
    <source>
        <dbReference type="EnsemblMetazoa" id="ASIC016869-PA"/>
    </source>
</evidence>
<feature type="compositionally biased region" description="Polar residues" evidence="1">
    <location>
        <begin position="232"/>
        <end position="242"/>
    </location>
</feature>
<evidence type="ECO:0000313" key="2">
    <source>
        <dbReference type="EMBL" id="KFB48557.1"/>
    </source>
</evidence>
<dbReference type="Proteomes" id="UP000030765">
    <property type="component" value="Unassembled WGS sequence"/>
</dbReference>